<dbReference type="SUPFAM" id="SSF56784">
    <property type="entry name" value="HAD-like"/>
    <property type="match status" value="1"/>
</dbReference>
<evidence type="ECO:0000313" key="2">
    <source>
        <dbReference type="Proteomes" id="UP000184221"/>
    </source>
</evidence>
<gene>
    <name evidence="1" type="ORF">SAMN05443551_2695</name>
</gene>
<name>A0A1M5UL84_9RHOB</name>
<dbReference type="AlphaFoldDB" id="A0A1M5UL84"/>
<dbReference type="InterPro" id="IPR006439">
    <property type="entry name" value="HAD-SF_hydro_IA"/>
</dbReference>
<proteinExistence type="predicted"/>
<dbReference type="InterPro" id="IPR036412">
    <property type="entry name" value="HAD-like_sf"/>
</dbReference>
<keyword evidence="2" id="KW-1185">Reference proteome</keyword>
<evidence type="ECO:0000313" key="1">
    <source>
        <dbReference type="EMBL" id="SHH63731.1"/>
    </source>
</evidence>
<dbReference type="GO" id="GO:0016787">
    <property type="term" value="F:hydrolase activity"/>
    <property type="evidence" value="ECO:0007669"/>
    <property type="project" value="InterPro"/>
</dbReference>
<dbReference type="Proteomes" id="UP000184221">
    <property type="component" value="Unassembled WGS sequence"/>
</dbReference>
<dbReference type="Gene3D" id="3.40.50.1000">
    <property type="entry name" value="HAD superfamily/HAD-like"/>
    <property type="match status" value="1"/>
</dbReference>
<dbReference type="Gene3D" id="1.10.150.240">
    <property type="entry name" value="Putative phosphatase, domain 2"/>
    <property type="match status" value="1"/>
</dbReference>
<dbReference type="InterPro" id="IPR023198">
    <property type="entry name" value="PGP-like_dom2"/>
</dbReference>
<dbReference type="InterPro" id="IPR044999">
    <property type="entry name" value="CbbY-like"/>
</dbReference>
<dbReference type="Pfam" id="PF00702">
    <property type="entry name" value="Hydrolase"/>
    <property type="match status" value="1"/>
</dbReference>
<dbReference type="PANTHER" id="PTHR42896:SF2">
    <property type="entry name" value="CBBY-LIKE PROTEIN"/>
    <property type="match status" value="1"/>
</dbReference>
<protein>
    <submittedName>
        <fullName evidence="1">Haloacid dehalogenase superfamily, subfamily IA, variant 3 with third motif having DD or ED</fullName>
    </submittedName>
</protein>
<dbReference type="STRING" id="996342.SAMN05443551_2695"/>
<dbReference type="InterPro" id="IPR023214">
    <property type="entry name" value="HAD_sf"/>
</dbReference>
<dbReference type="PANTHER" id="PTHR42896">
    <property type="entry name" value="XYLULOSE-1,5-BISPHOSPHATE (XUBP) PHOSPHATASE"/>
    <property type="match status" value="1"/>
</dbReference>
<sequence>MYDALFLGSIGVLVETTDMQRRAFNAAFEEAGLDWHWSPEDYLPMLRKSGGRARIERYANAMGDTVDAEALHASKVRHFAQMMQKQGLELRPGVGELIEAAKSKGMKVAFVTSTGADQIDAIFKALNGALTRESFDYVGDRRFVDRSKPAPDIYLDALQTLNLNARDVLAIEDTPICADAALAARIATLGFANDGVGDQPFPDGVTEVKTLSPDLLQRDVAVA</sequence>
<dbReference type="RefSeq" id="WP_072778164.1">
    <property type="nucleotide sequence ID" value="NZ_FQXC01000003.1"/>
</dbReference>
<reference evidence="1 2" key="1">
    <citation type="submission" date="2016-11" db="EMBL/GenBank/DDBJ databases">
        <authorList>
            <person name="Jaros S."/>
            <person name="Januszkiewicz K."/>
            <person name="Wedrychowicz H."/>
        </authorList>
    </citation>
    <scope>NUCLEOTIDE SEQUENCE [LARGE SCALE GENOMIC DNA]</scope>
    <source>
        <strain evidence="1 2">DSM 29431</strain>
    </source>
</reference>
<dbReference type="NCBIfam" id="TIGR01509">
    <property type="entry name" value="HAD-SF-IA-v3"/>
    <property type="match status" value="1"/>
</dbReference>
<organism evidence="1 2">
    <name type="scientific">Marivita hallyeonensis</name>
    <dbReference type="NCBI Taxonomy" id="996342"/>
    <lineage>
        <taxon>Bacteria</taxon>
        <taxon>Pseudomonadati</taxon>
        <taxon>Pseudomonadota</taxon>
        <taxon>Alphaproteobacteria</taxon>
        <taxon>Rhodobacterales</taxon>
        <taxon>Roseobacteraceae</taxon>
        <taxon>Marivita</taxon>
    </lineage>
</organism>
<dbReference type="EMBL" id="FQXC01000003">
    <property type="protein sequence ID" value="SHH63731.1"/>
    <property type="molecule type" value="Genomic_DNA"/>
</dbReference>
<accession>A0A1M5UL84</accession>